<keyword evidence="1" id="KW-0812">Transmembrane</keyword>
<sequence>MASQLPAVPRFVFTVFEPISLLAGFFPAVFSPDWFITEQIASLTANTPTVSLTENSRVVARQLGNCYGLAFLVAIAVLYSTTEIKVVRNYLVALWIADIGHLAITYLALGHEKAMAIGEWNPMTWGNVGVTLFLCLTRTAYLLGLFGPGRPVATPARKMQ</sequence>
<accession>A0AAN6NFD4</accession>
<dbReference type="PANTHER" id="PTHR37019">
    <property type="entry name" value="CHROMOSOME 1, WHOLE GENOME SHOTGUN SEQUENCE"/>
    <property type="match status" value="1"/>
</dbReference>
<feature type="transmembrane region" description="Helical" evidence="1">
    <location>
        <begin position="129"/>
        <end position="149"/>
    </location>
</feature>
<dbReference type="EMBL" id="MU853768">
    <property type="protein sequence ID" value="KAK3943163.1"/>
    <property type="molecule type" value="Genomic_DNA"/>
</dbReference>
<dbReference type="Proteomes" id="UP001303473">
    <property type="component" value="Unassembled WGS sequence"/>
</dbReference>
<comment type="caution">
    <text evidence="3">The sequence shown here is derived from an EMBL/GenBank/DDBJ whole genome shotgun (WGS) entry which is preliminary data.</text>
</comment>
<reference evidence="4" key="1">
    <citation type="journal article" date="2023" name="Mol. Phylogenet. Evol.">
        <title>Genome-scale phylogeny and comparative genomics of the fungal order Sordariales.</title>
        <authorList>
            <person name="Hensen N."/>
            <person name="Bonometti L."/>
            <person name="Westerberg I."/>
            <person name="Brannstrom I.O."/>
            <person name="Guillou S."/>
            <person name="Cros-Aarteil S."/>
            <person name="Calhoun S."/>
            <person name="Haridas S."/>
            <person name="Kuo A."/>
            <person name="Mondo S."/>
            <person name="Pangilinan J."/>
            <person name="Riley R."/>
            <person name="LaButti K."/>
            <person name="Andreopoulos B."/>
            <person name="Lipzen A."/>
            <person name="Chen C."/>
            <person name="Yan M."/>
            <person name="Daum C."/>
            <person name="Ng V."/>
            <person name="Clum A."/>
            <person name="Steindorff A."/>
            <person name="Ohm R.A."/>
            <person name="Martin F."/>
            <person name="Silar P."/>
            <person name="Natvig D.O."/>
            <person name="Lalanne C."/>
            <person name="Gautier V."/>
            <person name="Ament-Velasquez S.L."/>
            <person name="Kruys A."/>
            <person name="Hutchinson M.I."/>
            <person name="Powell A.J."/>
            <person name="Barry K."/>
            <person name="Miller A.N."/>
            <person name="Grigoriev I.V."/>
            <person name="Debuchy R."/>
            <person name="Gladieux P."/>
            <person name="Hiltunen Thoren M."/>
            <person name="Johannesson H."/>
        </authorList>
    </citation>
    <scope>NUCLEOTIDE SEQUENCE [LARGE SCALE GENOMIC DNA]</scope>
    <source>
        <strain evidence="4">CBS 340.73</strain>
    </source>
</reference>
<name>A0AAN6NFD4_9PEZI</name>
<feature type="transmembrane region" description="Helical" evidence="1">
    <location>
        <begin position="91"/>
        <end position="109"/>
    </location>
</feature>
<evidence type="ECO:0000259" key="2">
    <source>
        <dbReference type="Pfam" id="PF24803"/>
    </source>
</evidence>
<protein>
    <recommendedName>
        <fullName evidence="2">DUF7704 domain-containing protein</fullName>
    </recommendedName>
</protein>
<evidence type="ECO:0000256" key="1">
    <source>
        <dbReference type="SAM" id="Phobius"/>
    </source>
</evidence>
<evidence type="ECO:0000313" key="4">
    <source>
        <dbReference type="Proteomes" id="UP001303473"/>
    </source>
</evidence>
<feature type="transmembrane region" description="Helical" evidence="1">
    <location>
        <begin position="12"/>
        <end position="30"/>
    </location>
</feature>
<keyword evidence="1" id="KW-1133">Transmembrane helix</keyword>
<dbReference type="AlphaFoldDB" id="A0AAN6NFD4"/>
<keyword evidence="4" id="KW-1185">Reference proteome</keyword>
<organism evidence="3 4">
    <name type="scientific">Diplogelasinospora grovesii</name>
    <dbReference type="NCBI Taxonomy" id="303347"/>
    <lineage>
        <taxon>Eukaryota</taxon>
        <taxon>Fungi</taxon>
        <taxon>Dikarya</taxon>
        <taxon>Ascomycota</taxon>
        <taxon>Pezizomycotina</taxon>
        <taxon>Sordariomycetes</taxon>
        <taxon>Sordariomycetidae</taxon>
        <taxon>Sordariales</taxon>
        <taxon>Diplogelasinosporaceae</taxon>
        <taxon>Diplogelasinospora</taxon>
    </lineage>
</organism>
<dbReference type="Pfam" id="PF24803">
    <property type="entry name" value="DUF7704"/>
    <property type="match status" value="1"/>
</dbReference>
<dbReference type="InterPro" id="IPR056121">
    <property type="entry name" value="DUF7704"/>
</dbReference>
<proteinExistence type="predicted"/>
<feature type="transmembrane region" description="Helical" evidence="1">
    <location>
        <begin position="59"/>
        <end position="79"/>
    </location>
</feature>
<feature type="domain" description="DUF7704" evidence="2">
    <location>
        <begin position="2"/>
        <end position="148"/>
    </location>
</feature>
<dbReference type="PANTHER" id="PTHR37019:SF2">
    <property type="entry name" value="EXPERA DOMAIN-CONTAINING PROTEIN"/>
    <property type="match status" value="1"/>
</dbReference>
<evidence type="ECO:0000313" key="3">
    <source>
        <dbReference type="EMBL" id="KAK3943163.1"/>
    </source>
</evidence>
<keyword evidence="1" id="KW-0472">Membrane</keyword>
<gene>
    <name evidence="3" type="ORF">QBC46DRAFT_378395</name>
</gene>